<dbReference type="InterPro" id="IPR038570">
    <property type="entry name" value="HicA_sf"/>
</dbReference>
<dbReference type="OrthoDB" id="9811409at2"/>
<dbReference type="GO" id="GO:0004519">
    <property type="term" value="F:endonuclease activity"/>
    <property type="evidence" value="ECO:0007669"/>
    <property type="project" value="UniProtKB-KW"/>
</dbReference>
<dbReference type="RefSeq" id="WP_006933117.1">
    <property type="nucleotide sequence ID" value="NZ_AAUW01000004.1"/>
</dbReference>
<keyword evidence="3" id="KW-0540">Nuclease</keyword>
<dbReference type="Proteomes" id="UP000004848">
    <property type="component" value="Unassembled WGS sequence"/>
</dbReference>
<dbReference type="GeneID" id="68845727"/>
<sequence length="60" mass="6773">METNSRKIIKKLEEDGFELVKVVGSHHKFKKGSLTVTVPHPKKDLPVGTVRSIYKQAGWV</sequence>
<gene>
    <name evidence="8" type="ORF">SIAM614_13193</name>
</gene>
<keyword evidence="2" id="KW-1277">Toxin-antitoxin system</keyword>
<name>A0NQB4_ROSAI</name>
<evidence type="ECO:0000313" key="9">
    <source>
        <dbReference type="Proteomes" id="UP000004848"/>
    </source>
</evidence>
<dbReference type="Pfam" id="PF07927">
    <property type="entry name" value="HicA_toxin"/>
    <property type="match status" value="1"/>
</dbReference>
<dbReference type="Gene3D" id="3.30.920.30">
    <property type="entry name" value="Hypothetical protein"/>
    <property type="match status" value="1"/>
</dbReference>
<dbReference type="EMBL" id="AAUW01000004">
    <property type="protein sequence ID" value="EAV44972.1"/>
    <property type="molecule type" value="Genomic_DNA"/>
</dbReference>
<dbReference type="InterPro" id="IPR012933">
    <property type="entry name" value="HicA_mRNA_interferase"/>
</dbReference>
<dbReference type="SUPFAM" id="SSF54786">
    <property type="entry name" value="YcfA/nrd intein domain"/>
    <property type="match status" value="1"/>
</dbReference>
<dbReference type="eggNOG" id="COG1724">
    <property type="taxonomic scope" value="Bacteria"/>
</dbReference>
<keyword evidence="7" id="KW-0346">Stress response</keyword>
<evidence type="ECO:0000256" key="3">
    <source>
        <dbReference type="ARBA" id="ARBA00022722"/>
    </source>
</evidence>
<evidence type="ECO:0000256" key="2">
    <source>
        <dbReference type="ARBA" id="ARBA00022649"/>
    </source>
</evidence>
<dbReference type="GO" id="GO:0016787">
    <property type="term" value="F:hydrolase activity"/>
    <property type="evidence" value="ECO:0007669"/>
    <property type="project" value="UniProtKB-KW"/>
</dbReference>
<evidence type="ECO:0000256" key="1">
    <source>
        <dbReference type="ARBA" id="ARBA00006620"/>
    </source>
</evidence>
<accession>A0NQB4</accession>
<reference evidence="8 9" key="1">
    <citation type="submission" date="2006-05" db="EMBL/GenBank/DDBJ databases">
        <authorList>
            <person name="King G."/>
            <person name="Ferriera S."/>
            <person name="Johnson J."/>
            <person name="Kravitz S."/>
            <person name="Beeson K."/>
            <person name="Sutton G."/>
            <person name="Rogers Y.-H."/>
            <person name="Friedman R."/>
            <person name="Frazier M."/>
            <person name="Venter J.C."/>
        </authorList>
    </citation>
    <scope>NUCLEOTIDE SEQUENCE [LARGE SCALE GENOMIC DNA]</scope>
    <source>
        <strain evidence="9">ATCC 25650 / DSM 13394 / JCM 20685 / NBRC 16684 / NCIMB 2208 / IAM 12614 / B1</strain>
    </source>
</reference>
<comment type="similarity">
    <text evidence="1">Belongs to the HicA mRNA interferase family.</text>
</comment>
<protein>
    <submittedName>
        <fullName evidence="8">Uncharacterized protein</fullName>
    </submittedName>
</protein>
<proteinExistence type="inferred from homology"/>
<evidence type="ECO:0000313" key="8">
    <source>
        <dbReference type="EMBL" id="EAV44972.1"/>
    </source>
</evidence>
<evidence type="ECO:0000256" key="5">
    <source>
        <dbReference type="ARBA" id="ARBA00022801"/>
    </source>
</evidence>
<evidence type="ECO:0000256" key="4">
    <source>
        <dbReference type="ARBA" id="ARBA00022759"/>
    </source>
</evidence>
<keyword evidence="4" id="KW-0255">Endonuclease</keyword>
<evidence type="ECO:0000256" key="6">
    <source>
        <dbReference type="ARBA" id="ARBA00022884"/>
    </source>
</evidence>
<dbReference type="AlphaFoldDB" id="A0NQB4"/>
<comment type="caution">
    <text evidence="8">The sequence shown here is derived from an EMBL/GenBank/DDBJ whole genome shotgun (WGS) entry which is preliminary data.</text>
</comment>
<keyword evidence="5" id="KW-0378">Hydrolase</keyword>
<evidence type="ECO:0000256" key="7">
    <source>
        <dbReference type="ARBA" id="ARBA00023016"/>
    </source>
</evidence>
<organism evidence="8 9">
    <name type="scientific">Roseibium aggregatum (strain ATCC 25650 / DSM 13394 / JCM 20685 / NBRC 16684 / NCIMB 2208 / IAM 12614 / B1)</name>
    <name type="common">Stappia aggregata</name>
    <dbReference type="NCBI Taxonomy" id="384765"/>
    <lineage>
        <taxon>Bacteria</taxon>
        <taxon>Pseudomonadati</taxon>
        <taxon>Pseudomonadota</taxon>
        <taxon>Alphaproteobacteria</taxon>
        <taxon>Hyphomicrobiales</taxon>
        <taxon>Stappiaceae</taxon>
        <taxon>Roseibium</taxon>
    </lineage>
</organism>
<dbReference type="GO" id="GO:0003729">
    <property type="term" value="F:mRNA binding"/>
    <property type="evidence" value="ECO:0007669"/>
    <property type="project" value="InterPro"/>
</dbReference>
<keyword evidence="6" id="KW-0694">RNA-binding</keyword>